<dbReference type="GO" id="GO:0005549">
    <property type="term" value="F:odorant binding"/>
    <property type="evidence" value="ECO:0007669"/>
    <property type="project" value="InterPro"/>
</dbReference>
<dbReference type="GO" id="GO:0005615">
    <property type="term" value="C:extracellular space"/>
    <property type="evidence" value="ECO:0007669"/>
    <property type="project" value="TreeGrafter"/>
</dbReference>
<sequence>MKPIHVACYFFCLLSSALCAELTPKEKMQAEAKKLVAACKDKVKASDADVEALKAQKIPETHEGLCLIECLFDGAKIMQNGKFDKNGMMTAFSAALKEQGKSPDKLKSLGDACEKDVGEGDKDKCVTAKMLVECFAKKAKEMNLEYPKDV</sequence>
<keyword evidence="1 2" id="KW-0732">Signal</keyword>
<accession>A0A1I9HZP8</accession>
<dbReference type="AlphaFoldDB" id="A0A1I9HZP8"/>
<reference evidence="3" key="1">
    <citation type="submission" date="2013-12" db="EMBL/GenBank/DDBJ databases">
        <authorList>
            <person name="Schubert J."/>
        </authorList>
    </citation>
    <scope>NUCLEOTIDE SEQUENCE</scope>
</reference>
<dbReference type="PANTHER" id="PTHR11857:SF42">
    <property type="entry name" value="GENERAL ODORANT-BINDING PROTEIN 19D-RELATED"/>
    <property type="match status" value="1"/>
</dbReference>
<gene>
    <name evidence="3" type="primary">obp20</name>
</gene>
<protein>
    <submittedName>
        <fullName evidence="3">Odorant-binding protein 20</fullName>
    </submittedName>
</protein>
<evidence type="ECO:0000256" key="2">
    <source>
        <dbReference type="SAM" id="SignalP"/>
    </source>
</evidence>
<dbReference type="InterPro" id="IPR006170">
    <property type="entry name" value="PBP/GOBP"/>
</dbReference>
<name>A0A1I9HZP8_9CUCU</name>
<dbReference type="InterPro" id="IPR036728">
    <property type="entry name" value="PBP_GOBP_sf"/>
</dbReference>
<proteinExistence type="evidence at transcript level"/>
<dbReference type="CDD" id="cd23992">
    <property type="entry name" value="PBP_GOBP"/>
    <property type="match status" value="1"/>
</dbReference>
<dbReference type="SUPFAM" id="SSF47565">
    <property type="entry name" value="Insect pheromone/odorant-binding proteins"/>
    <property type="match status" value="1"/>
</dbReference>
<dbReference type="Pfam" id="PF01395">
    <property type="entry name" value="PBP_GOBP"/>
    <property type="match status" value="1"/>
</dbReference>
<evidence type="ECO:0000256" key="1">
    <source>
        <dbReference type="ARBA" id="ARBA00022729"/>
    </source>
</evidence>
<feature type="chain" id="PRO_5013040316" evidence="2">
    <location>
        <begin position="20"/>
        <end position="150"/>
    </location>
</feature>
<reference evidence="3" key="2">
    <citation type="journal article" date="2014" name="Comp. Biochem. Physiol. Part D Genomics Proteomics">
        <title>Analysis of chemosensory gene families in the beetle Monochamus alternatus and its parasitoid Dastarcus helophoroides.</title>
        <authorList>
            <person name="Wang J."/>
            <person name="Li D.Z."/>
            <person name="Min S.F."/>
            <person name="Mi F."/>
            <person name="Zhou S.S."/>
            <person name="Wang M.Q."/>
        </authorList>
    </citation>
    <scope>NUCLEOTIDE SEQUENCE</scope>
</reference>
<dbReference type="Gene3D" id="1.10.238.20">
    <property type="entry name" value="Pheromone/general odorant binding protein domain"/>
    <property type="match status" value="1"/>
</dbReference>
<evidence type="ECO:0000313" key="3">
    <source>
        <dbReference type="EMBL" id="AIX97066.1"/>
    </source>
</evidence>
<dbReference type="GO" id="GO:0007608">
    <property type="term" value="P:sensory perception of smell"/>
    <property type="evidence" value="ECO:0007669"/>
    <property type="project" value="TreeGrafter"/>
</dbReference>
<organism evidence="3">
    <name type="scientific">Dastarcus helophoroides</name>
    <dbReference type="NCBI Taxonomy" id="1169899"/>
    <lineage>
        <taxon>Eukaryota</taxon>
        <taxon>Metazoa</taxon>
        <taxon>Ecdysozoa</taxon>
        <taxon>Arthropoda</taxon>
        <taxon>Hexapoda</taxon>
        <taxon>Insecta</taxon>
        <taxon>Pterygota</taxon>
        <taxon>Neoptera</taxon>
        <taxon>Endopterygota</taxon>
        <taxon>Coleoptera</taxon>
        <taxon>Polyphaga</taxon>
        <taxon>Cucujiformia</taxon>
        <taxon>Coccinelloidea</taxon>
        <taxon>Bothrideridae</taxon>
        <taxon>Dastarcus</taxon>
    </lineage>
</organism>
<feature type="signal peptide" evidence="2">
    <location>
        <begin position="1"/>
        <end position="19"/>
    </location>
</feature>
<dbReference type="SMART" id="SM00708">
    <property type="entry name" value="PhBP"/>
    <property type="match status" value="1"/>
</dbReference>
<dbReference type="EMBL" id="KF984183">
    <property type="protein sequence ID" value="AIX97066.1"/>
    <property type="molecule type" value="mRNA"/>
</dbReference>
<dbReference type="PANTHER" id="PTHR11857">
    <property type="entry name" value="ODORANT BINDING PROTEIN-RELATED"/>
    <property type="match status" value="1"/>
</dbReference>